<evidence type="ECO:0000313" key="2">
    <source>
        <dbReference type="EMBL" id="AKB50939.1"/>
    </source>
</evidence>
<feature type="domain" description="Transposase IS200-like" evidence="1">
    <location>
        <begin position="1"/>
        <end position="68"/>
    </location>
</feature>
<dbReference type="InterPro" id="IPR002686">
    <property type="entry name" value="Transposase_17"/>
</dbReference>
<dbReference type="Pfam" id="PF01797">
    <property type="entry name" value="Y1_Tnp"/>
    <property type="match status" value="1"/>
</dbReference>
<dbReference type="EMBL" id="CP009526">
    <property type="protein sequence ID" value="AKB50939.1"/>
    <property type="molecule type" value="Genomic_DNA"/>
</dbReference>
<dbReference type="Proteomes" id="UP000033038">
    <property type="component" value="Chromosome"/>
</dbReference>
<protein>
    <submittedName>
        <fullName evidence="2">Mobile element protein</fullName>
    </submittedName>
</protein>
<dbReference type="KEGG" id="mbw:MSBRW_1686"/>
<dbReference type="HOGENOM" id="CLU_101320_9_1_2"/>
<dbReference type="InterPro" id="IPR036515">
    <property type="entry name" value="Transposase_17_sf"/>
</dbReference>
<dbReference type="NCBIfam" id="NF033573">
    <property type="entry name" value="transpos_IS200"/>
    <property type="match status" value="1"/>
</dbReference>
<sequence length="68" mass="8120">MYHIIFVCKYRKVALEPISEEIKQIMYDISKESNFEIIEMETDKDHIHLLIKSEPKVSVLSIVRKLKQ</sequence>
<dbReference type="PANTHER" id="PTHR33360:SF4">
    <property type="entry name" value="TRANSPOSASE IS200-LIKE PROTEIN"/>
    <property type="match status" value="1"/>
</dbReference>
<dbReference type="PATRIC" id="fig|1434109.4.peg.2122"/>
<evidence type="ECO:0000259" key="1">
    <source>
        <dbReference type="Pfam" id="PF01797"/>
    </source>
</evidence>
<dbReference type="PANTHER" id="PTHR33360">
    <property type="entry name" value="TRANSPOSASE FOR INSERTION SEQUENCE ELEMENT IS200"/>
    <property type="match status" value="1"/>
</dbReference>
<reference evidence="2 3" key="1">
    <citation type="submission" date="2014-07" db="EMBL/GenBank/DDBJ databases">
        <title>Methanogenic archaea and the global carbon cycle.</title>
        <authorList>
            <person name="Henriksen J.R."/>
            <person name="Luke J."/>
            <person name="Reinhart S."/>
            <person name="Benedict M.N."/>
            <person name="Youngblut N.D."/>
            <person name="Metcalf M.E."/>
            <person name="Whitaker R.J."/>
            <person name="Metcalf W.W."/>
        </authorList>
    </citation>
    <scope>NUCLEOTIDE SEQUENCE [LARGE SCALE GENOMIC DNA]</scope>
    <source>
        <strain evidence="2 3">Wiesmoor</strain>
    </source>
</reference>
<dbReference type="GO" id="GO:0006313">
    <property type="term" value="P:DNA transposition"/>
    <property type="evidence" value="ECO:0007669"/>
    <property type="project" value="InterPro"/>
</dbReference>
<evidence type="ECO:0000313" key="3">
    <source>
        <dbReference type="Proteomes" id="UP000033038"/>
    </source>
</evidence>
<dbReference type="Gene3D" id="3.30.70.1290">
    <property type="entry name" value="Transposase IS200-like"/>
    <property type="match status" value="1"/>
</dbReference>
<accession>A0A0E3QJA5</accession>
<gene>
    <name evidence="2" type="ORF">MSBRW_1686</name>
</gene>
<organism evidence="2 3">
    <name type="scientific">Methanosarcina barkeri str. Wiesmoor</name>
    <dbReference type="NCBI Taxonomy" id="1434109"/>
    <lineage>
        <taxon>Archaea</taxon>
        <taxon>Methanobacteriati</taxon>
        <taxon>Methanobacteriota</taxon>
        <taxon>Stenosarchaea group</taxon>
        <taxon>Methanomicrobia</taxon>
        <taxon>Methanosarcinales</taxon>
        <taxon>Methanosarcinaceae</taxon>
        <taxon>Methanosarcina</taxon>
    </lineage>
</organism>
<dbReference type="SUPFAM" id="SSF143422">
    <property type="entry name" value="Transposase IS200-like"/>
    <property type="match status" value="1"/>
</dbReference>
<dbReference type="AlphaFoldDB" id="A0A0E3QJA5"/>
<name>A0A0E3QJA5_METBA</name>
<dbReference type="GO" id="GO:0004803">
    <property type="term" value="F:transposase activity"/>
    <property type="evidence" value="ECO:0007669"/>
    <property type="project" value="InterPro"/>
</dbReference>
<dbReference type="GO" id="GO:0003677">
    <property type="term" value="F:DNA binding"/>
    <property type="evidence" value="ECO:0007669"/>
    <property type="project" value="InterPro"/>
</dbReference>
<proteinExistence type="predicted"/>